<sequence length="449" mass="46121">MLLSPNLSAEMRRILALAWPVVLTSLNWTILHVTDVAVVGLVSTSEAAALGASRSLTFPGIVVGLGWLTGILVYVSRADGAGELRETGRVLHQGLLLALVLGLVSGGALFLWPEPMLIGLGVAPDIAPAAAHVVQLMALAYPFQLIMIAVSFFLEGVSRPRRVTVVNLAILPLNALLAWVFATGQFGMAGMGAPGAALATAIASALGAVGMVGAAWTLPRAASRGVHDLSALGSRESWSGAWRLARFGLVPAIASGLELIGFAILIALSTRLGTTTAHAFQIVFSIHNVTFAVALGLGSAAGVRVGNAMGEGVPEQAARRTAIAAMLAALATGLLSLLLIALALPVVAIFPATGPVHHLAAAMLVLWAPFILFDGVQVVFVYALRSLGDQVIAGVNGIIAFFVITGGLGVLLVHGGYGPNGLVLASGLGMMTAALLHGLRLGWVSRRSR</sequence>
<dbReference type="PANTHER" id="PTHR43298:SF2">
    <property type="entry name" value="FMN_FAD EXPORTER YEEO-RELATED"/>
    <property type="match status" value="1"/>
</dbReference>
<dbReference type="PANTHER" id="PTHR43298">
    <property type="entry name" value="MULTIDRUG RESISTANCE PROTEIN NORM-RELATED"/>
    <property type="match status" value="1"/>
</dbReference>
<feature type="transmembrane region" description="Helical" evidence="2">
    <location>
        <begin position="165"/>
        <end position="184"/>
    </location>
</feature>
<dbReference type="NCBIfam" id="TIGR00797">
    <property type="entry name" value="matE"/>
    <property type="match status" value="1"/>
</dbReference>
<feature type="transmembrane region" description="Helical" evidence="2">
    <location>
        <begin position="356"/>
        <end position="384"/>
    </location>
</feature>
<keyword evidence="1" id="KW-0813">Transport</keyword>
<feature type="transmembrane region" description="Helical" evidence="2">
    <location>
        <begin position="324"/>
        <end position="350"/>
    </location>
</feature>
<dbReference type="KEGG" id="sphc:CVN68_14590"/>
<dbReference type="Pfam" id="PF01554">
    <property type="entry name" value="MatE"/>
    <property type="match status" value="2"/>
</dbReference>
<feature type="transmembrane region" description="Helical" evidence="2">
    <location>
        <begin position="21"/>
        <end position="44"/>
    </location>
</feature>
<evidence type="ECO:0000256" key="1">
    <source>
        <dbReference type="ARBA" id="ARBA00022448"/>
    </source>
</evidence>
<dbReference type="Proteomes" id="UP000229081">
    <property type="component" value="Chromosome"/>
</dbReference>
<name>A0A2K8MGN2_9SPHN</name>
<dbReference type="AlphaFoldDB" id="A0A2K8MGN2"/>
<evidence type="ECO:0000256" key="2">
    <source>
        <dbReference type="SAM" id="Phobius"/>
    </source>
</evidence>
<dbReference type="GO" id="GO:0042910">
    <property type="term" value="F:xenobiotic transmembrane transporter activity"/>
    <property type="evidence" value="ECO:0007669"/>
    <property type="project" value="InterPro"/>
</dbReference>
<feature type="transmembrane region" description="Helical" evidence="2">
    <location>
        <begin position="95"/>
        <end position="113"/>
    </location>
</feature>
<keyword evidence="2" id="KW-0812">Transmembrane</keyword>
<dbReference type="InterPro" id="IPR050222">
    <property type="entry name" value="MATE_MdtK"/>
</dbReference>
<feature type="transmembrane region" description="Helical" evidence="2">
    <location>
        <begin position="244"/>
        <end position="268"/>
    </location>
</feature>
<feature type="transmembrane region" description="Helical" evidence="2">
    <location>
        <begin position="423"/>
        <end position="443"/>
    </location>
</feature>
<dbReference type="InterPro" id="IPR002528">
    <property type="entry name" value="MATE_fam"/>
</dbReference>
<protein>
    <submittedName>
        <fullName evidence="3">MATE family efflux transporter</fullName>
    </submittedName>
</protein>
<feature type="transmembrane region" description="Helical" evidence="2">
    <location>
        <begin position="196"/>
        <end position="218"/>
    </location>
</feature>
<feature type="transmembrane region" description="Helical" evidence="2">
    <location>
        <begin position="56"/>
        <end position="75"/>
    </location>
</feature>
<organism evidence="3 4">
    <name type="scientific">Sphingomonas psychrotolerans</name>
    <dbReference type="NCBI Taxonomy" id="1327635"/>
    <lineage>
        <taxon>Bacteria</taxon>
        <taxon>Pseudomonadati</taxon>
        <taxon>Pseudomonadota</taxon>
        <taxon>Alphaproteobacteria</taxon>
        <taxon>Sphingomonadales</taxon>
        <taxon>Sphingomonadaceae</taxon>
        <taxon>Sphingomonas</taxon>
    </lineage>
</organism>
<dbReference type="EMBL" id="CP024923">
    <property type="protein sequence ID" value="ATY33040.1"/>
    <property type="molecule type" value="Genomic_DNA"/>
</dbReference>
<feature type="transmembrane region" description="Helical" evidence="2">
    <location>
        <begin position="280"/>
        <end position="303"/>
    </location>
</feature>
<evidence type="ECO:0000313" key="3">
    <source>
        <dbReference type="EMBL" id="ATY33040.1"/>
    </source>
</evidence>
<dbReference type="RefSeq" id="WP_100282845.1">
    <property type="nucleotide sequence ID" value="NZ_CP024923.1"/>
</dbReference>
<keyword evidence="4" id="KW-1185">Reference proteome</keyword>
<keyword evidence="2" id="KW-1133">Transmembrane helix</keyword>
<keyword evidence="2" id="KW-0472">Membrane</keyword>
<evidence type="ECO:0000313" key="4">
    <source>
        <dbReference type="Proteomes" id="UP000229081"/>
    </source>
</evidence>
<feature type="transmembrane region" description="Helical" evidence="2">
    <location>
        <begin position="391"/>
        <end position="417"/>
    </location>
</feature>
<dbReference type="GO" id="GO:0005886">
    <property type="term" value="C:plasma membrane"/>
    <property type="evidence" value="ECO:0007669"/>
    <property type="project" value="TreeGrafter"/>
</dbReference>
<reference evidence="3 4" key="1">
    <citation type="submission" date="2017-11" db="EMBL/GenBank/DDBJ databases">
        <title>Complete genome sequence of Sphingomonas sp. Strain Cra20, a psychrotolerant potential plant growth promoting rhizobacteria.</title>
        <authorList>
            <person name="Luo Y."/>
        </authorList>
    </citation>
    <scope>NUCLEOTIDE SEQUENCE [LARGE SCALE GENOMIC DNA]</scope>
    <source>
        <strain evidence="3 4">Cra20</strain>
    </source>
</reference>
<proteinExistence type="predicted"/>
<dbReference type="GO" id="GO:0015297">
    <property type="term" value="F:antiporter activity"/>
    <property type="evidence" value="ECO:0007669"/>
    <property type="project" value="InterPro"/>
</dbReference>
<dbReference type="OrthoDB" id="9780160at2"/>
<accession>A0A2K8MGN2</accession>
<feature type="transmembrane region" description="Helical" evidence="2">
    <location>
        <begin position="133"/>
        <end position="153"/>
    </location>
</feature>
<gene>
    <name evidence="3" type="ORF">CVN68_14590</name>
</gene>